<dbReference type="InterPro" id="IPR036291">
    <property type="entry name" value="NAD(P)-bd_dom_sf"/>
</dbReference>
<gene>
    <name evidence="9" type="ORF">EA58_19955</name>
</gene>
<dbReference type="Gene3D" id="3.40.1010.10">
    <property type="entry name" value="Cobalt-precorrin-4 Transmethylase, Domain 1"/>
    <property type="match status" value="1"/>
</dbReference>
<name>A0A066RQG2_9GAMM</name>
<comment type="catalytic activity">
    <reaction evidence="6">
        <text>precorrin-2 + NAD(+) = sirohydrochlorin + NADH + 2 H(+)</text>
        <dbReference type="Rhea" id="RHEA:15613"/>
        <dbReference type="ChEBI" id="CHEBI:15378"/>
        <dbReference type="ChEBI" id="CHEBI:57540"/>
        <dbReference type="ChEBI" id="CHEBI:57945"/>
        <dbReference type="ChEBI" id="CHEBI:58351"/>
        <dbReference type="ChEBI" id="CHEBI:58827"/>
        <dbReference type="EC" id="1.3.1.76"/>
    </reaction>
</comment>
<reference evidence="9 10" key="1">
    <citation type="submission" date="2014-04" db="EMBL/GenBank/DDBJ databases">
        <title>Draft genome sequence of Photobacterium halotolerans S2753: a solonamide, ngercheumicin and holomycin producer.</title>
        <authorList>
            <person name="Machado H.R."/>
            <person name="Gram L."/>
        </authorList>
    </citation>
    <scope>NUCLEOTIDE SEQUENCE [LARGE SCALE GENOMIC DNA]</scope>
    <source>
        <strain evidence="9 10">S2753</strain>
    </source>
</reference>
<dbReference type="GO" id="GO:0019354">
    <property type="term" value="P:siroheme biosynthetic process"/>
    <property type="evidence" value="ECO:0007669"/>
    <property type="project" value="UniProtKB-UniPathway"/>
</dbReference>
<accession>A0A066RQG2</accession>
<evidence type="ECO:0000256" key="2">
    <source>
        <dbReference type="ARBA" id="ARBA00012400"/>
    </source>
</evidence>
<sequence>MDYFPVFTRLVNKPVLVIGGGEIACRKVELLLRAGADITLVSPRLHPTLQKLAIQQKIRWLAESYKSSILGDYYQVWATTDDRELNTRIFRDAQQKRIWVNAVDDPAHCDFITPSMIDRSPIQVAISSGGASPVLVRFLREKLETQLAQNLSLLAAYAGKQRERLKQHFHTIDQRRHFWEQFFRLPQVEHAQTEQVLETAFQSLLAEPAQNTGTLWLIETGTDTEMLTLKALRLMQQAEMVLYTNEETQAEFIDLCRRDADRAHCQLDALAEKAALLLQQSVRVCIFIEKGSTPESLVQLCTQQNSLVLPSL</sequence>
<dbReference type="InterPro" id="IPR028161">
    <property type="entry name" value="Met8-like"/>
</dbReference>
<keyword evidence="3" id="KW-0560">Oxidoreductase</keyword>
<evidence type="ECO:0000259" key="7">
    <source>
        <dbReference type="Pfam" id="PF10414"/>
    </source>
</evidence>
<dbReference type="NCBIfam" id="TIGR01470">
    <property type="entry name" value="cysG_Nterm"/>
    <property type="match status" value="1"/>
</dbReference>
<protein>
    <recommendedName>
        <fullName evidence="2">precorrin-2 dehydrogenase</fullName>
        <ecNumber evidence="2">1.3.1.76</ecNumber>
    </recommendedName>
</protein>
<dbReference type="InterPro" id="IPR037115">
    <property type="entry name" value="Sirohaem_synt_dimer_dom_sf"/>
</dbReference>
<dbReference type="AlphaFoldDB" id="A0A066RQG2"/>
<dbReference type="SUPFAM" id="SSF53790">
    <property type="entry name" value="Tetrapyrrole methylase"/>
    <property type="match status" value="1"/>
</dbReference>
<dbReference type="GO" id="GO:0043115">
    <property type="term" value="F:precorrin-2 dehydrogenase activity"/>
    <property type="evidence" value="ECO:0007669"/>
    <property type="project" value="UniProtKB-EC"/>
</dbReference>
<comment type="pathway">
    <text evidence="1">Porphyrin-containing compound metabolism; siroheme biosynthesis; sirohydrochlorin from precorrin-2: step 1/1.</text>
</comment>
<keyword evidence="4" id="KW-0520">NAD</keyword>
<dbReference type="GO" id="GO:0004325">
    <property type="term" value="F:ferrochelatase activity"/>
    <property type="evidence" value="ECO:0007669"/>
    <property type="project" value="InterPro"/>
</dbReference>
<dbReference type="OrthoDB" id="9815856at2"/>
<dbReference type="Gene3D" id="1.10.8.210">
    <property type="entry name" value="Sirohaem synthase, dimerisation domain"/>
    <property type="match status" value="1"/>
</dbReference>
<dbReference type="InterPro" id="IPR035996">
    <property type="entry name" value="4pyrrol_Methylase_sf"/>
</dbReference>
<dbReference type="UniPathway" id="UPA00262">
    <property type="reaction ID" value="UER00222"/>
</dbReference>
<dbReference type="SUPFAM" id="SSF75615">
    <property type="entry name" value="Siroheme synthase middle domains-like"/>
    <property type="match status" value="1"/>
</dbReference>
<dbReference type="InterPro" id="IPR028281">
    <property type="entry name" value="Sirohaem_synthase_central"/>
</dbReference>
<dbReference type="PANTHER" id="PTHR35330:SF1">
    <property type="entry name" value="SIROHEME BIOSYNTHESIS PROTEIN MET8"/>
    <property type="match status" value="1"/>
</dbReference>
<evidence type="ECO:0000313" key="10">
    <source>
        <dbReference type="Proteomes" id="UP000027192"/>
    </source>
</evidence>
<dbReference type="InterPro" id="IPR014777">
    <property type="entry name" value="4pyrrole_Mease_sub1"/>
</dbReference>
<keyword evidence="10" id="KW-1185">Reference proteome</keyword>
<feature type="domain" description="Sirohaem synthase dimerisation" evidence="7">
    <location>
        <begin position="151"/>
        <end position="205"/>
    </location>
</feature>
<dbReference type="Pfam" id="PF10414">
    <property type="entry name" value="CysG_dimeriser"/>
    <property type="match status" value="1"/>
</dbReference>
<evidence type="ECO:0000256" key="5">
    <source>
        <dbReference type="ARBA" id="ARBA00023244"/>
    </source>
</evidence>
<organism evidence="9 10">
    <name type="scientific">Photobacterium galatheae</name>
    <dbReference type="NCBI Taxonomy" id="1654360"/>
    <lineage>
        <taxon>Bacteria</taxon>
        <taxon>Pseudomonadati</taxon>
        <taxon>Pseudomonadota</taxon>
        <taxon>Gammaproteobacteria</taxon>
        <taxon>Vibrionales</taxon>
        <taxon>Vibrionaceae</taxon>
        <taxon>Photobacterium</taxon>
    </lineage>
</organism>
<evidence type="ECO:0000256" key="6">
    <source>
        <dbReference type="ARBA" id="ARBA00047561"/>
    </source>
</evidence>
<dbReference type="RefSeq" id="WP_036756623.1">
    <property type="nucleotide sequence ID" value="NZ_JAGSGC010000007.1"/>
</dbReference>
<dbReference type="Gene3D" id="3.30.160.110">
    <property type="entry name" value="Siroheme synthase, domain 2"/>
    <property type="match status" value="1"/>
</dbReference>
<dbReference type="InterPro" id="IPR006367">
    <property type="entry name" value="Sirohaem_synthase_N"/>
</dbReference>
<dbReference type="STRING" id="1654360.EA58_19955"/>
<dbReference type="Pfam" id="PF13241">
    <property type="entry name" value="NAD_binding_7"/>
    <property type="match status" value="1"/>
</dbReference>
<evidence type="ECO:0000259" key="8">
    <source>
        <dbReference type="Pfam" id="PF14824"/>
    </source>
</evidence>
<evidence type="ECO:0000256" key="3">
    <source>
        <dbReference type="ARBA" id="ARBA00023002"/>
    </source>
</evidence>
<dbReference type="EC" id="1.3.1.76" evidence="2"/>
<dbReference type="SUPFAM" id="SSF51735">
    <property type="entry name" value="NAD(P)-binding Rossmann-fold domains"/>
    <property type="match status" value="1"/>
</dbReference>
<proteinExistence type="predicted"/>
<dbReference type="Gene3D" id="3.40.50.720">
    <property type="entry name" value="NAD(P)-binding Rossmann-like Domain"/>
    <property type="match status" value="1"/>
</dbReference>
<evidence type="ECO:0000313" key="9">
    <source>
        <dbReference type="EMBL" id="KDM89932.1"/>
    </source>
</evidence>
<comment type="caution">
    <text evidence="9">The sequence shown here is derived from an EMBL/GenBank/DDBJ whole genome shotgun (WGS) entry which is preliminary data.</text>
</comment>
<dbReference type="PANTHER" id="PTHR35330">
    <property type="entry name" value="SIROHEME BIOSYNTHESIS PROTEIN MET8"/>
    <property type="match status" value="1"/>
</dbReference>
<dbReference type="InterPro" id="IPR019478">
    <property type="entry name" value="Sirohaem_synthase_dimer_dom"/>
</dbReference>
<evidence type="ECO:0000256" key="1">
    <source>
        <dbReference type="ARBA" id="ARBA00005010"/>
    </source>
</evidence>
<dbReference type="Proteomes" id="UP000027192">
    <property type="component" value="Unassembled WGS sequence"/>
</dbReference>
<dbReference type="Pfam" id="PF14824">
    <property type="entry name" value="Sirohm_synth_M"/>
    <property type="match status" value="1"/>
</dbReference>
<feature type="domain" description="Siroheme synthase central" evidence="8">
    <location>
        <begin position="119"/>
        <end position="145"/>
    </location>
</feature>
<dbReference type="GO" id="GO:0008168">
    <property type="term" value="F:methyltransferase activity"/>
    <property type="evidence" value="ECO:0007669"/>
    <property type="project" value="InterPro"/>
</dbReference>
<evidence type="ECO:0000256" key="4">
    <source>
        <dbReference type="ARBA" id="ARBA00023027"/>
    </source>
</evidence>
<dbReference type="EMBL" id="JMIB01000040">
    <property type="protein sequence ID" value="KDM89932.1"/>
    <property type="molecule type" value="Genomic_DNA"/>
</dbReference>
<keyword evidence="5" id="KW-0627">Porphyrin biosynthesis</keyword>